<feature type="region of interest" description="Disordered" evidence="1">
    <location>
        <begin position="1"/>
        <end position="21"/>
    </location>
</feature>
<proteinExistence type="predicted"/>
<protein>
    <submittedName>
        <fullName evidence="2">Uncharacterized protein</fullName>
    </submittedName>
</protein>
<evidence type="ECO:0000313" key="2">
    <source>
        <dbReference type="EMBL" id="TWU21863.1"/>
    </source>
</evidence>
<comment type="caution">
    <text evidence="2">The sequence shown here is derived from an EMBL/GenBank/DDBJ whole genome shotgun (WGS) entry which is preliminary data.</text>
</comment>
<sequence>MSPVPSITGRSIEQSLDPLQREPTRCNLNRQIFHSNKKSGSIAMPMNTRRLFARVKIRRSNHFFCANRNYASIYLASREQ</sequence>
<dbReference type="AlphaFoldDB" id="A0A5C6CAV0"/>
<accession>A0A5C6CAV0</accession>
<dbReference type="Proteomes" id="UP000319143">
    <property type="component" value="Unassembled WGS sequence"/>
</dbReference>
<evidence type="ECO:0000256" key="1">
    <source>
        <dbReference type="SAM" id="MobiDB-lite"/>
    </source>
</evidence>
<evidence type="ECO:0000313" key="3">
    <source>
        <dbReference type="Proteomes" id="UP000319143"/>
    </source>
</evidence>
<reference evidence="2 3" key="1">
    <citation type="submission" date="2019-02" db="EMBL/GenBank/DDBJ databases">
        <title>Deep-cultivation of Planctomycetes and their phenomic and genomic characterization uncovers novel biology.</title>
        <authorList>
            <person name="Wiegand S."/>
            <person name="Jogler M."/>
            <person name="Boedeker C."/>
            <person name="Pinto D."/>
            <person name="Vollmers J."/>
            <person name="Rivas-Marin E."/>
            <person name="Kohn T."/>
            <person name="Peeters S.H."/>
            <person name="Heuer A."/>
            <person name="Rast P."/>
            <person name="Oberbeckmann S."/>
            <person name="Bunk B."/>
            <person name="Jeske O."/>
            <person name="Meyerdierks A."/>
            <person name="Storesund J.E."/>
            <person name="Kallscheuer N."/>
            <person name="Luecker S."/>
            <person name="Lage O.M."/>
            <person name="Pohl T."/>
            <person name="Merkel B.J."/>
            <person name="Hornburger P."/>
            <person name="Mueller R.-W."/>
            <person name="Bruemmer F."/>
            <person name="Labrenz M."/>
            <person name="Spormann A.M."/>
            <person name="Op Den Camp H."/>
            <person name="Overmann J."/>
            <person name="Amann R."/>
            <person name="Jetten M.S.M."/>
            <person name="Mascher T."/>
            <person name="Medema M.H."/>
            <person name="Devos D.P."/>
            <person name="Kaster A.-K."/>
            <person name="Ovreas L."/>
            <person name="Rohde M."/>
            <person name="Galperin M.Y."/>
            <person name="Jogler C."/>
        </authorList>
    </citation>
    <scope>NUCLEOTIDE SEQUENCE [LARGE SCALE GENOMIC DNA]</scope>
    <source>
        <strain evidence="2 3">Poly41</strain>
    </source>
</reference>
<organism evidence="2 3">
    <name type="scientific">Novipirellula artificiosorum</name>
    <dbReference type="NCBI Taxonomy" id="2528016"/>
    <lineage>
        <taxon>Bacteria</taxon>
        <taxon>Pseudomonadati</taxon>
        <taxon>Planctomycetota</taxon>
        <taxon>Planctomycetia</taxon>
        <taxon>Pirellulales</taxon>
        <taxon>Pirellulaceae</taxon>
        <taxon>Novipirellula</taxon>
    </lineage>
</organism>
<name>A0A5C6CAV0_9BACT</name>
<dbReference type="EMBL" id="SJPV01000051">
    <property type="protein sequence ID" value="TWU21863.1"/>
    <property type="molecule type" value="Genomic_DNA"/>
</dbReference>
<keyword evidence="3" id="KW-1185">Reference proteome</keyword>
<gene>
    <name evidence="2" type="ORF">Poly41_71500</name>
</gene>